<dbReference type="Proteomes" id="UP000254156">
    <property type="component" value="Unassembled WGS sequence"/>
</dbReference>
<evidence type="ECO:0000313" key="3">
    <source>
        <dbReference type="EMBL" id="SUB89294.1"/>
    </source>
</evidence>
<dbReference type="PANTHER" id="PTHR32305">
    <property type="match status" value="1"/>
</dbReference>
<dbReference type="InterPro" id="IPR032871">
    <property type="entry name" value="AHH_dom_containing"/>
</dbReference>
<evidence type="ECO:0000256" key="1">
    <source>
        <dbReference type="ARBA" id="ARBA00022737"/>
    </source>
</evidence>
<accession>A0A379EAD3</accession>
<protein>
    <submittedName>
        <fullName evidence="3">Uncharacterized conserved protein</fullName>
    </submittedName>
</protein>
<gene>
    <name evidence="3" type="ORF">NCTC11632_01396</name>
</gene>
<reference evidence="3 4" key="1">
    <citation type="submission" date="2018-06" db="EMBL/GenBank/DDBJ databases">
        <authorList>
            <consortium name="Pathogen Informatics"/>
            <person name="Doyle S."/>
        </authorList>
    </citation>
    <scope>NUCLEOTIDE SEQUENCE [LARGE SCALE GENOMIC DNA]</scope>
    <source>
        <strain evidence="3 4">NCTC11632</strain>
    </source>
</reference>
<name>A0A379EAD3_9PORP</name>
<dbReference type="AlphaFoldDB" id="A0A379EAD3"/>
<evidence type="ECO:0000313" key="4">
    <source>
        <dbReference type="Proteomes" id="UP000254156"/>
    </source>
</evidence>
<organism evidence="3 4">
    <name type="scientific">Porphyromonas macacae</name>
    <dbReference type="NCBI Taxonomy" id="28115"/>
    <lineage>
        <taxon>Bacteria</taxon>
        <taxon>Pseudomonadati</taxon>
        <taxon>Bacteroidota</taxon>
        <taxon>Bacteroidia</taxon>
        <taxon>Bacteroidales</taxon>
        <taxon>Porphyromonadaceae</taxon>
        <taxon>Porphyromonas</taxon>
    </lineage>
</organism>
<feature type="domain" description="Teneurin-like YD-shell" evidence="2">
    <location>
        <begin position="14"/>
        <end position="93"/>
    </location>
</feature>
<dbReference type="Pfam" id="PF14412">
    <property type="entry name" value="AHH"/>
    <property type="match status" value="1"/>
</dbReference>
<dbReference type="Pfam" id="PF25023">
    <property type="entry name" value="TEN_YD-shell"/>
    <property type="match status" value="1"/>
</dbReference>
<evidence type="ECO:0000259" key="2">
    <source>
        <dbReference type="Pfam" id="PF25023"/>
    </source>
</evidence>
<dbReference type="NCBIfam" id="TIGR03696">
    <property type="entry name" value="Rhs_assc_core"/>
    <property type="match status" value="1"/>
</dbReference>
<dbReference type="InterPro" id="IPR022385">
    <property type="entry name" value="Rhs_assc_core"/>
</dbReference>
<dbReference type="PRINTS" id="PR00394">
    <property type="entry name" value="RHSPROTEIN"/>
</dbReference>
<proteinExistence type="predicted"/>
<dbReference type="Gene3D" id="2.180.10.10">
    <property type="entry name" value="RHS repeat-associated core"/>
    <property type="match status" value="1"/>
</dbReference>
<dbReference type="InterPro" id="IPR056823">
    <property type="entry name" value="TEN-like_YD-shell"/>
</dbReference>
<keyword evidence="1" id="KW-0677">Repeat</keyword>
<dbReference type="PANTHER" id="PTHR32305:SF15">
    <property type="entry name" value="PROTEIN RHSA-RELATED"/>
    <property type="match status" value="1"/>
</dbReference>
<dbReference type="InterPro" id="IPR050708">
    <property type="entry name" value="T6SS_VgrG/RHS"/>
</dbReference>
<sequence>MFEEGSFVPCAKLQNGESYSIITDYLGTPTHAFDSNGAKVWERELDIYGRIRNGSSNFVPFLFQGQYFDAETGLCYNRFRYYSPDTGSYISQDPIGLWGGLKLYGYVFDSNSWVDRFGLERGPADGDFSEMLKIEGYQKHHIIPDSLREHPLLEEIGYDINSSRNIVYLPESRDIDPGRTVHKGSHRKWHKQHAKAELDKIRAMDATPEIKRMHVDAYTDKMRSRYLSKDPRVQLNKHH</sequence>
<dbReference type="EMBL" id="UGTF01000002">
    <property type="protein sequence ID" value="SUB89294.1"/>
    <property type="molecule type" value="Genomic_DNA"/>
</dbReference>